<sequence>MTAYPLPPESFTVRRLTAEDAEEYRAFRLEALRHAPTAFTSTFGEESAKPLSATIDRLAAAGRPHDAVVGAYDRGRNLVGVAGLAVSARRQERHKATLFGMAVAPHATGQGIGKMLVRRILDLAAAVDDLLQVGLTVSEGNLPAERLYRSCGFQVWGREPRAVINDGTAIAKLHMVRMLDEPVLPSAIRPGAFAVAQGVCPTSRS</sequence>
<evidence type="ECO:0000313" key="4">
    <source>
        <dbReference type="EMBL" id="GIG78973.1"/>
    </source>
</evidence>
<dbReference type="Pfam" id="PF00583">
    <property type="entry name" value="Acetyltransf_1"/>
    <property type="match status" value="1"/>
</dbReference>
<gene>
    <name evidence="4" type="ORF">Pka01_21000</name>
</gene>
<dbReference type="AlphaFoldDB" id="A0A8J3LYW3"/>
<organism evidence="4 5">
    <name type="scientific">Planotetraspora kaengkrachanensis</name>
    <dbReference type="NCBI Taxonomy" id="575193"/>
    <lineage>
        <taxon>Bacteria</taxon>
        <taxon>Bacillati</taxon>
        <taxon>Actinomycetota</taxon>
        <taxon>Actinomycetes</taxon>
        <taxon>Streptosporangiales</taxon>
        <taxon>Streptosporangiaceae</taxon>
        <taxon>Planotetraspora</taxon>
    </lineage>
</organism>
<dbReference type="GO" id="GO:0016747">
    <property type="term" value="F:acyltransferase activity, transferring groups other than amino-acyl groups"/>
    <property type="evidence" value="ECO:0007669"/>
    <property type="project" value="InterPro"/>
</dbReference>
<dbReference type="RefSeq" id="WP_203882447.1">
    <property type="nucleotide sequence ID" value="NZ_BAABHH010000009.1"/>
</dbReference>
<keyword evidence="1" id="KW-0808">Transferase</keyword>
<evidence type="ECO:0000256" key="2">
    <source>
        <dbReference type="ARBA" id="ARBA00023315"/>
    </source>
</evidence>
<dbReference type="Gene3D" id="3.40.630.30">
    <property type="match status" value="1"/>
</dbReference>
<dbReference type="PANTHER" id="PTHR43877">
    <property type="entry name" value="AMINOALKYLPHOSPHONATE N-ACETYLTRANSFERASE-RELATED-RELATED"/>
    <property type="match status" value="1"/>
</dbReference>
<evidence type="ECO:0000313" key="5">
    <source>
        <dbReference type="Proteomes" id="UP000630097"/>
    </source>
</evidence>
<protein>
    <submittedName>
        <fullName evidence="4">Acetyltransferase</fullName>
    </submittedName>
</protein>
<feature type="domain" description="N-acetyltransferase" evidence="3">
    <location>
        <begin position="11"/>
        <end position="180"/>
    </location>
</feature>
<dbReference type="PROSITE" id="PS51186">
    <property type="entry name" value="GNAT"/>
    <property type="match status" value="1"/>
</dbReference>
<proteinExistence type="predicted"/>
<keyword evidence="2" id="KW-0012">Acyltransferase</keyword>
<dbReference type="InterPro" id="IPR050832">
    <property type="entry name" value="Bact_Acetyltransf"/>
</dbReference>
<dbReference type="InterPro" id="IPR000182">
    <property type="entry name" value="GNAT_dom"/>
</dbReference>
<dbReference type="SUPFAM" id="SSF55729">
    <property type="entry name" value="Acyl-CoA N-acyltransferases (Nat)"/>
    <property type="match status" value="1"/>
</dbReference>
<dbReference type="CDD" id="cd04301">
    <property type="entry name" value="NAT_SF"/>
    <property type="match status" value="1"/>
</dbReference>
<evidence type="ECO:0000259" key="3">
    <source>
        <dbReference type="PROSITE" id="PS51186"/>
    </source>
</evidence>
<keyword evidence="5" id="KW-1185">Reference proteome</keyword>
<reference evidence="4 5" key="1">
    <citation type="submission" date="2021-01" db="EMBL/GenBank/DDBJ databases">
        <title>Whole genome shotgun sequence of Planotetraspora kaengkrachanensis NBRC 104272.</title>
        <authorList>
            <person name="Komaki H."/>
            <person name="Tamura T."/>
        </authorList>
    </citation>
    <scope>NUCLEOTIDE SEQUENCE [LARGE SCALE GENOMIC DNA]</scope>
    <source>
        <strain evidence="4 5">NBRC 104272</strain>
    </source>
</reference>
<dbReference type="EMBL" id="BONV01000006">
    <property type="protein sequence ID" value="GIG78973.1"/>
    <property type="molecule type" value="Genomic_DNA"/>
</dbReference>
<comment type="caution">
    <text evidence="4">The sequence shown here is derived from an EMBL/GenBank/DDBJ whole genome shotgun (WGS) entry which is preliminary data.</text>
</comment>
<name>A0A8J3LYW3_9ACTN</name>
<accession>A0A8J3LYW3</accession>
<dbReference type="InterPro" id="IPR016181">
    <property type="entry name" value="Acyl_CoA_acyltransferase"/>
</dbReference>
<evidence type="ECO:0000256" key="1">
    <source>
        <dbReference type="ARBA" id="ARBA00022679"/>
    </source>
</evidence>
<dbReference type="Proteomes" id="UP000630097">
    <property type="component" value="Unassembled WGS sequence"/>
</dbReference>